<dbReference type="STRING" id="388408.LAX5112_04219"/>
<accession>A0A0M7ALJ4</accession>
<sequence length="92" mass="10537">MPVLTRWLTLFTYPRGMHFPGFCGFYTIPKAERVLIAPTTVTLQSQPALILEAARNAPELSLHCHIYSYKNVGKLISAIWRRVWYVSSAKQN</sequence>
<dbReference type="EMBL" id="CXWD01000021">
    <property type="protein sequence ID" value="CTQ75411.1"/>
    <property type="molecule type" value="Genomic_DNA"/>
</dbReference>
<name>A0A0M7ALJ4_9HYPH</name>
<keyword evidence="2" id="KW-1185">Reference proteome</keyword>
<dbReference type="Proteomes" id="UP000053235">
    <property type="component" value="Unassembled WGS sequence"/>
</dbReference>
<proteinExistence type="predicted"/>
<evidence type="ECO:0000313" key="1">
    <source>
        <dbReference type="EMBL" id="CTQ75411.1"/>
    </source>
</evidence>
<protein>
    <submittedName>
        <fullName evidence="1">Uncharacterized protein</fullName>
    </submittedName>
</protein>
<dbReference type="AlphaFoldDB" id="A0A0M7ALJ4"/>
<gene>
    <name evidence="1" type="ORF">LAX5112_04219</name>
</gene>
<organism evidence="1 2">
    <name type="scientific">Roseibium alexandrii</name>
    <dbReference type="NCBI Taxonomy" id="388408"/>
    <lineage>
        <taxon>Bacteria</taxon>
        <taxon>Pseudomonadati</taxon>
        <taxon>Pseudomonadota</taxon>
        <taxon>Alphaproteobacteria</taxon>
        <taxon>Hyphomicrobiales</taxon>
        <taxon>Stappiaceae</taxon>
        <taxon>Roseibium</taxon>
    </lineage>
</organism>
<reference evidence="2" key="1">
    <citation type="submission" date="2015-07" db="EMBL/GenBank/DDBJ databases">
        <authorList>
            <person name="Rodrigo-Torres Lidia"/>
            <person name="Arahal R.David."/>
        </authorList>
    </citation>
    <scope>NUCLEOTIDE SEQUENCE [LARGE SCALE GENOMIC DNA]</scope>
    <source>
        <strain evidence="2">CECT 5112</strain>
    </source>
</reference>
<evidence type="ECO:0000313" key="2">
    <source>
        <dbReference type="Proteomes" id="UP000053235"/>
    </source>
</evidence>